<dbReference type="Proteomes" id="UP000005289">
    <property type="component" value="Chromosome"/>
</dbReference>
<dbReference type="EMBL" id="CP007029">
    <property type="protein sequence ID" value="AHF00285.1"/>
    <property type="molecule type" value="Genomic_DNA"/>
</dbReference>
<feature type="transmembrane region" description="Helical" evidence="1">
    <location>
        <begin position="61"/>
        <end position="83"/>
    </location>
</feature>
<evidence type="ECO:0000256" key="1">
    <source>
        <dbReference type="SAM" id="Phobius"/>
    </source>
</evidence>
<organism evidence="2 3">
    <name type="scientific">Thioalkalivibrio paradoxus ARh 1</name>
    <dbReference type="NCBI Taxonomy" id="713585"/>
    <lineage>
        <taxon>Bacteria</taxon>
        <taxon>Pseudomonadati</taxon>
        <taxon>Pseudomonadota</taxon>
        <taxon>Gammaproteobacteria</taxon>
        <taxon>Chromatiales</taxon>
        <taxon>Ectothiorhodospiraceae</taxon>
        <taxon>Thioalkalivibrio</taxon>
    </lineage>
</organism>
<feature type="transmembrane region" description="Helical" evidence="1">
    <location>
        <begin position="306"/>
        <end position="328"/>
    </location>
</feature>
<feature type="transmembrane region" description="Helical" evidence="1">
    <location>
        <begin position="280"/>
        <end position="300"/>
    </location>
</feature>
<dbReference type="RefSeq" id="WP_006746994.1">
    <property type="nucleotide sequence ID" value="NZ_CP007029.1"/>
</dbReference>
<proteinExistence type="predicted"/>
<keyword evidence="1" id="KW-0812">Transmembrane</keyword>
<sequence>MRLLIYVFSGLLMLLGVIGFLPSPNDVHDPALSASEKVLGGILVAWGGALAWSCRVNYRGGLATAGGAFLLGCGVYVSLVPFFMDASQTQASAGVKLAAALLFLVPAVALLALGHRIHLRRSIAAREQTVFLGTESPADKPAASLEGKEPALSRGTAGTFLDALVEKSFMRGPHGEELYHPYGIFFRGRVVSGPEHKARIIKQQKDFIKFGLPVALIYGLWMGLRGPSWVDLFVLTAVVALMQWRQGRLVRGLPVCERRPSRHEVVSHIGRFYPRWLNQLMILNGALLMAMAAAMPWLLGRSFAEITELVAIGAGLGAACALLGVLLLRAGKSGTDTAIHKKVGGDE</sequence>
<evidence type="ECO:0000313" key="2">
    <source>
        <dbReference type="EMBL" id="AHF00285.1"/>
    </source>
</evidence>
<accession>W0DNW7</accession>
<dbReference type="KEGG" id="tti:THITH_15470"/>
<keyword evidence="1" id="KW-0472">Membrane</keyword>
<protein>
    <submittedName>
        <fullName evidence="2">Uncharacterized protein</fullName>
    </submittedName>
</protein>
<dbReference type="AlphaFoldDB" id="W0DNW7"/>
<gene>
    <name evidence="2" type="ORF">THITH_15470</name>
</gene>
<evidence type="ECO:0000313" key="3">
    <source>
        <dbReference type="Proteomes" id="UP000005289"/>
    </source>
</evidence>
<dbReference type="HOGENOM" id="CLU_799106_0_0_6"/>
<feature type="transmembrane region" description="Helical" evidence="1">
    <location>
        <begin position="38"/>
        <end position="54"/>
    </location>
</feature>
<name>W0DNW7_9GAMM</name>
<keyword evidence="1" id="KW-1133">Transmembrane helix</keyword>
<feature type="transmembrane region" description="Helical" evidence="1">
    <location>
        <begin position="95"/>
        <end position="113"/>
    </location>
</feature>
<reference evidence="2 3" key="1">
    <citation type="submission" date="2013-12" db="EMBL/GenBank/DDBJ databases">
        <authorList>
            <consortium name="DOE Joint Genome Institute"/>
            <person name="Muyzer G."/>
            <person name="Huntemann M."/>
            <person name="Han J."/>
            <person name="Chen A."/>
            <person name="Kyrpides N."/>
            <person name="Mavromatis K."/>
            <person name="Markowitz V."/>
            <person name="Palaniappan K."/>
            <person name="Ivanova N."/>
            <person name="Schaumberg A."/>
            <person name="Pati A."/>
            <person name="Liolios K."/>
            <person name="Nordberg H.P."/>
            <person name="Cantor M.N."/>
            <person name="Hua S.X."/>
            <person name="Woyke T."/>
        </authorList>
    </citation>
    <scope>NUCLEOTIDE SEQUENCE [LARGE SCALE GENOMIC DNA]</scope>
    <source>
        <strain evidence="2 3">ARh 1</strain>
    </source>
</reference>
<keyword evidence="3" id="KW-1185">Reference proteome</keyword>